<evidence type="ECO:0000313" key="3">
    <source>
        <dbReference type="Proteomes" id="UP001237642"/>
    </source>
</evidence>
<dbReference type="EMBL" id="JAUIZM010000011">
    <property type="protein sequence ID" value="KAK1356234.1"/>
    <property type="molecule type" value="Genomic_DNA"/>
</dbReference>
<organism evidence="2 3">
    <name type="scientific">Heracleum sosnowskyi</name>
    <dbReference type="NCBI Taxonomy" id="360622"/>
    <lineage>
        <taxon>Eukaryota</taxon>
        <taxon>Viridiplantae</taxon>
        <taxon>Streptophyta</taxon>
        <taxon>Embryophyta</taxon>
        <taxon>Tracheophyta</taxon>
        <taxon>Spermatophyta</taxon>
        <taxon>Magnoliopsida</taxon>
        <taxon>eudicotyledons</taxon>
        <taxon>Gunneridae</taxon>
        <taxon>Pentapetalae</taxon>
        <taxon>asterids</taxon>
        <taxon>campanulids</taxon>
        <taxon>Apiales</taxon>
        <taxon>Apiaceae</taxon>
        <taxon>Apioideae</taxon>
        <taxon>apioid superclade</taxon>
        <taxon>Tordylieae</taxon>
        <taxon>Tordyliinae</taxon>
        <taxon>Heracleum</taxon>
    </lineage>
</organism>
<accession>A0AAD8GXW9</accession>
<feature type="compositionally biased region" description="Polar residues" evidence="1">
    <location>
        <begin position="230"/>
        <end position="244"/>
    </location>
</feature>
<evidence type="ECO:0000256" key="1">
    <source>
        <dbReference type="SAM" id="MobiDB-lite"/>
    </source>
</evidence>
<comment type="caution">
    <text evidence="2">The sequence shown here is derived from an EMBL/GenBank/DDBJ whole genome shotgun (WGS) entry which is preliminary data.</text>
</comment>
<proteinExistence type="predicted"/>
<reference evidence="2" key="2">
    <citation type="submission" date="2023-05" db="EMBL/GenBank/DDBJ databases">
        <authorList>
            <person name="Schelkunov M.I."/>
        </authorList>
    </citation>
    <scope>NUCLEOTIDE SEQUENCE</scope>
    <source>
        <strain evidence="2">Hsosn_3</strain>
        <tissue evidence="2">Leaf</tissue>
    </source>
</reference>
<evidence type="ECO:0000313" key="2">
    <source>
        <dbReference type="EMBL" id="KAK1356234.1"/>
    </source>
</evidence>
<protein>
    <submittedName>
        <fullName evidence="2">Uncharacterized protein</fullName>
    </submittedName>
</protein>
<dbReference type="Proteomes" id="UP001237642">
    <property type="component" value="Unassembled WGS sequence"/>
</dbReference>
<name>A0AAD8GXW9_9APIA</name>
<keyword evidence="3" id="KW-1185">Reference proteome</keyword>
<sequence>MAPTNKIMSLTGFTYEKNNFAALVDFDEKNQSYHKMMKFFQNCKLSKAMFEAPKLYFKVIEAIWESAVFDSVNATITFTFQEKRNDSDVVNMLNSINYALPTSNLSKIQRRCKVKEWSFFFDAILKVFSGKISNYDAVTFSMLDISHMLLSDSYYNLGSLILFELGAKLGNKVQNKRFLEDLNRMNHNNEVQLVYLPIINAAQEEQVTQVTSSTVPSYAPSISLISSATMETGTVQQPPTQVATSKISKSKSKKPTSGASQKAPVVKNHQTT</sequence>
<feature type="region of interest" description="Disordered" evidence="1">
    <location>
        <begin position="230"/>
        <end position="272"/>
    </location>
</feature>
<gene>
    <name evidence="2" type="ORF">POM88_049490</name>
</gene>
<reference evidence="2" key="1">
    <citation type="submission" date="2023-02" db="EMBL/GenBank/DDBJ databases">
        <title>Genome of toxic invasive species Heracleum sosnowskyi carries increased number of genes despite the absence of recent whole-genome duplications.</title>
        <authorList>
            <person name="Schelkunov M."/>
            <person name="Shtratnikova V."/>
            <person name="Makarenko M."/>
            <person name="Klepikova A."/>
            <person name="Omelchenko D."/>
            <person name="Novikova G."/>
            <person name="Obukhova E."/>
            <person name="Bogdanov V."/>
            <person name="Penin A."/>
            <person name="Logacheva M."/>
        </authorList>
    </citation>
    <scope>NUCLEOTIDE SEQUENCE</scope>
    <source>
        <strain evidence="2">Hsosn_3</strain>
        <tissue evidence="2">Leaf</tissue>
    </source>
</reference>
<dbReference type="AlphaFoldDB" id="A0AAD8GXW9"/>